<dbReference type="AlphaFoldDB" id="A0AB33Z250"/>
<dbReference type="GO" id="GO:0019825">
    <property type="term" value="F:oxygen binding"/>
    <property type="evidence" value="ECO:0007669"/>
    <property type="project" value="InterPro"/>
</dbReference>
<keyword evidence="2" id="KW-0349">Heme</keyword>
<dbReference type="GO" id="GO:0046872">
    <property type="term" value="F:metal ion binding"/>
    <property type="evidence" value="ECO:0007669"/>
    <property type="project" value="UniProtKB-KW"/>
</dbReference>
<evidence type="ECO:0000256" key="4">
    <source>
        <dbReference type="ARBA" id="ARBA00023004"/>
    </source>
</evidence>
<keyword evidence="3" id="KW-0479">Metal-binding</keyword>
<name>A0AB33Z250_9GAMM</name>
<dbReference type="InterPro" id="IPR009050">
    <property type="entry name" value="Globin-like_sf"/>
</dbReference>
<dbReference type="InterPro" id="IPR012292">
    <property type="entry name" value="Globin/Proto"/>
</dbReference>
<keyword evidence="6" id="KW-1185">Reference proteome</keyword>
<keyword evidence="1" id="KW-0813">Transport</keyword>
<dbReference type="EMBL" id="ASHL01000004">
    <property type="protein sequence ID" value="EPD13263.1"/>
    <property type="molecule type" value="Genomic_DNA"/>
</dbReference>
<accession>A0AB33Z250</accession>
<evidence type="ECO:0000256" key="1">
    <source>
        <dbReference type="ARBA" id="ARBA00022448"/>
    </source>
</evidence>
<dbReference type="Gene3D" id="1.10.490.10">
    <property type="entry name" value="Globins"/>
    <property type="match status" value="1"/>
</dbReference>
<evidence type="ECO:0000256" key="3">
    <source>
        <dbReference type="ARBA" id="ARBA00022723"/>
    </source>
</evidence>
<organism evidence="5 6">
    <name type="scientific">Cycloclasticus pugetii</name>
    <dbReference type="NCBI Taxonomy" id="34068"/>
    <lineage>
        <taxon>Bacteria</taxon>
        <taxon>Pseudomonadati</taxon>
        <taxon>Pseudomonadota</taxon>
        <taxon>Gammaproteobacteria</taxon>
        <taxon>Thiotrichales</taxon>
        <taxon>Piscirickettsiaceae</taxon>
        <taxon>Cycloclasticus</taxon>
    </lineage>
</organism>
<evidence type="ECO:0000313" key="6">
    <source>
        <dbReference type="Proteomes" id="UP000015462"/>
    </source>
</evidence>
<protein>
    <submittedName>
        <fullName evidence="5">Sec-independent protein translocase protein</fullName>
    </submittedName>
</protein>
<comment type="caution">
    <text evidence="5">The sequence shown here is derived from an EMBL/GenBank/DDBJ whole genome shotgun (WGS) entry which is preliminary data.</text>
</comment>
<evidence type="ECO:0000313" key="5">
    <source>
        <dbReference type="EMBL" id="EPD13263.1"/>
    </source>
</evidence>
<reference evidence="5 6" key="1">
    <citation type="journal article" date="2013" name="Genome Announc.">
        <title>Genome Sequence of the Pyrene- and Fluoranthene-Degrading Bacterium Cycloclasticus sp. Strain PY97M.</title>
        <authorList>
            <person name="Cui Z."/>
            <person name="Xu G."/>
            <person name="Li Q."/>
            <person name="Gao W."/>
            <person name="Zheng L."/>
        </authorList>
    </citation>
    <scope>NUCLEOTIDE SEQUENCE [LARGE SCALE GENOMIC DNA]</scope>
    <source>
        <strain evidence="5 6">PY97M</strain>
    </source>
</reference>
<keyword evidence="4" id="KW-0408">Iron</keyword>
<dbReference type="GO" id="GO:0020037">
    <property type="term" value="F:heme binding"/>
    <property type="evidence" value="ECO:0007669"/>
    <property type="project" value="InterPro"/>
</dbReference>
<proteinExistence type="predicted"/>
<evidence type="ECO:0000256" key="2">
    <source>
        <dbReference type="ARBA" id="ARBA00022617"/>
    </source>
</evidence>
<dbReference type="InterPro" id="IPR001486">
    <property type="entry name" value="Hemoglobin_trunc"/>
</dbReference>
<dbReference type="RefSeq" id="WP_016390385.1">
    <property type="nucleotide sequence ID" value="NZ_FQZJ01000003.1"/>
</dbReference>
<dbReference type="Pfam" id="PF01152">
    <property type="entry name" value="Bac_globin"/>
    <property type="match status" value="1"/>
</dbReference>
<dbReference type="Proteomes" id="UP000015462">
    <property type="component" value="Unassembled WGS sequence"/>
</dbReference>
<dbReference type="SUPFAM" id="SSF46458">
    <property type="entry name" value="Globin-like"/>
    <property type="match status" value="1"/>
</dbReference>
<gene>
    <name evidence="5" type="ORF">L196_06460</name>
</gene>
<dbReference type="CDD" id="cd08916">
    <property type="entry name" value="TrHb3_P"/>
    <property type="match status" value="1"/>
</dbReference>
<sequence>MNDSSENKESDKRAGEINADRAYRELHLTLGKETIQQVVSSFYDLIKVHPTLGGYFSEVKDWDELKQRIGHFWWIDLGGERYREDIYNPHAVHRYLKIPPSLVDDWVALFSRNLYEHLPKKYADIWLVRATKMAEWIRTDLQQHQES</sequence>